<sequence>MTRTTTTRHRLSVVLAYFLIYVVWGSTYYFIGVALRDIPTFLLGALRFSIAGLLLLSLCALHGEKVMRPRLIRRSAVSGIVLLFVDMAVIMLAQRYVSSSLVAIVASSTAIWIMLLDVPYWKKNFRSPAVVAGILAGFAGVGMLYMEQLASDASAAVHREYGCLILIGGCISWALGTLYAKYRSSETEEVNAFAGAAWQMIFASALFWVCAFAIGDVAQVDWTSVSAVSWGALIYLILLGSLLAYTAYVWLLKVRPATEVATHAYVNPVVAVVIGVYAGHEEVSLLQLTGLAVILLSVVLVEYKPQRQKHAHEKD</sequence>
<feature type="transmembrane region" description="Helical" evidence="6">
    <location>
        <begin position="260"/>
        <end position="279"/>
    </location>
</feature>
<dbReference type="PANTHER" id="PTHR32322:SF2">
    <property type="entry name" value="EAMA DOMAIN-CONTAINING PROTEIN"/>
    <property type="match status" value="1"/>
</dbReference>
<comment type="subcellular location">
    <subcellularLocation>
        <location evidence="1">Membrane</location>
        <topology evidence="1">Multi-pass membrane protein</topology>
    </subcellularLocation>
</comment>
<accession>A0ABS2ETR3</accession>
<feature type="transmembrane region" description="Helical" evidence="6">
    <location>
        <begin position="128"/>
        <end position="146"/>
    </location>
</feature>
<dbReference type="SUPFAM" id="SSF103481">
    <property type="entry name" value="Multidrug resistance efflux transporter EmrE"/>
    <property type="match status" value="2"/>
</dbReference>
<dbReference type="Pfam" id="PF00892">
    <property type="entry name" value="EamA"/>
    <property type="match status" value="2"/>
</dbReference>
<dbReference type="InterPro" id="IPR050638">
    <property type="entry name" value="AA-Vitamin_Transporters"/>
</dbReference>
<keyword evidence="4 6" id="KW-1133">Transmembrane helix</keyword>
<feature type="transmembrane region" description="Helical" evidence="6">
    <location>
        <begin position="158"/>
        <end position="180"/>
    </location>
</feature>
<evidence type="ECO:0000313" key="9">
    <source>
        <dbReference type="Proteomes" id="UP000703295"/>
    </source>
</evidence>
<keyword evidence="3 6" id="KW-0812">Transmembrane</keyword>
<protein>
    <submittedName>
        <fullName evidence="8">EamA family transporter</fullName>
    </submittedName>
</protein>
<evidence type="ECO:0000256" key="4">
    <source>
        <dbReference type="ARBA" id="ARBA00022989"/>
    </source>
</evidence>
<feature type="transmembrane region" description="Helical" evidence="6">
    <location>
        <begin position="75"/>
        <end position="93"/>
    </location>
</feature>
<feature type="transmembrane region" description="Helical" evidence="6">
    <location>
        <begin position="227"/>
        <end position="248"/>
    </location>
</feature>
<dbReference type="InterPro" id="IPR000620">
    <property type="entry name" value="EamA_dom"/>
</dbReference>
<name>A0ABS2ETR3_9BACE</name>
<feature type="transmembrane region" description="Helical" evidence="6">
    <location>
        <begin position="12"/>
        <end position="35"/>
    </location>
</feature>
<gene>
    <name evidence="8" type="ORF">H6A31_05070</name>
</gene>
<feature type="transmembrane region" description="Helical" evidence="6">
    <location>
        <begin position="285"/>
        <end position="303"/>
    </location>
</feature>
<evidence type="ECO:0000256" key="3">
    <source>
        <dbReference type="ARBA" id="ARBA00022692"/>
    </source>
</evidence>
<comment type="similarity">
    <text evidence="2">Belongs to the EamA transporter family.</text>
</comment>
<evidence type="ECO:0000256" key="5">
    <source>
        <dbReference type="ARBA" id="ARBA00023136"/>
    </source>
</evidence>
<reference evidence="8 9" key="1">
    <citation type="journal article" date="2021" name="Sci. Rep.">
        <title>The distribution of antibiotic resistance genes in chicken gut microbiota commensals.</title>
        <authorList>
            <person name="Juricova H."/>
            <person name="Matiasovicova J."/>
            <person name="Kubasova T."/>
            <person name="Cejkova D."/>
            <person name="Rychlik I."/>
        </authorList>
    </citation>
    <scope>NUCLEOTIDE SEQUENCE [LARGE SCALE GENOMIC DNA]</scope>
    <source>
        <strain evidence="8 9">An801</strain>
    </source>
</reference>
<dbReference type="InterPro" id="IPR037185">
    <property type="entry name" value="EmrE-like"/>
</dbReference>
<evidence type="ECO:0000256" key="1">
    <source>
        <dbReference type="ARBA" id="ARBA00004141"/>
    </source>
</evidence>
<dbReference type="PANTHER" id="PTHR32322">
    <property type="entry name" value="INNER MEMBRANE TRANSPORTER"/>
    <property type="match status" value="1"/>
</dbReference>
<organism evidence="8 9">
    <name type="scientific">Bacteroides mediterraneensis</name>
    <dbReference type="NCBI Taxonomy" id="1841856"/>
    <lineage>
        <taxon>Bacteria</taxon>
        <taxon>Pseudomonadati</taxon>
        <taxon>Bacteroidota</taxon>
        <taxon>Bacteroidia</taxon>
        <taxon>Bacteroidales</taxon>
        <taxon>Bacteroidaceae</taxon>
        <taxon>Bacteroides</taxon>
    </lineage>
</organism>
<dbReference type="RefSeq" id="WP_204475246.1">
    <property type="nucleotide sequence ID" value="NZ_JACJJW010000009.1"/>
</dbReference>
<keyword evidence="5 6" id="KW-0472">Membrane</keyword>
<feature type="domain" description="EamA" evidence="7">
    <location>
        <begin position="161"/>
        <end position="301"/>
    </location>
</feature>
<feature type="transmembrane region" description="Helical" evidence="6">
    <location>
        <begin position="41"/>
        <end position="63"/>
    </location>
</feature>
<feature type="transmembrane region" description="Helical" evidence="6">
    <location>
        <begin position="192"/>
        <end position="215"/>
    </location>
</feature>
<dbReference type="EMBL" id="JACJJW010000009">
    <property type="protein sequence ID" value="MBM6758062.1"/>
    <property type="molecule type" value="Genomic_DNA"/>
</dbReference>
<feature type="transmembrane region" description="Helical" evidence="6">
    <location>
        <begin position="99"/>
        <end position="116"/>
    </location>
</feature>
<evidence type="ECO:0000256" key="2">
    <source>
        <dbReference type="ARBA" id="ARBA00007362"/>
    </source>
</evidence>
<evidence type="ECO:0000256" key="6">
    <source>
        <dbReference type="SAM" id="Phobius"/>
    </source>
</evidence>
<keyword evidence="9" id="KW-1185">Reference proteome</keyword>
<dbReference type="Proteomes" id="UP000703295">
    <property type="component" value="Unassembled WGS sequence"/>
</dbReference>
<proteinExistence type="inferred from homology"/>
<evidence type="ECO:0000259" key="7">
    <source>
        <dbReference type="Pfam" id="PF00892"/>
    </source>
</evidence>
<evidence type="ECO:0000313" key="8">
    <source>
        <dbReference type="EMBL" id="MBM6758062.1"/>
    </source>
</evidence>
<comment type="caution">
    <text evidence="8">The sequence shown here is derived from an EMBL/GenBank/DDBJ whole genome shotgun (WGS) entry which is preliminary data.</text>
</comment>
<feature type="domain" description="EamA" evidence="7">
    <location>
        <begin position="14"/>
        <end position="145"/>
    </location>
</feature>